<evidence type="ECO:0000313" key="3">
    <source>
        <dbReference type="Proteomes" id="UP000321805"/>
    </source>
</evidence>
<organism evidence="2 3">
    <name type="scientific">Baekduia soli</name>
    <dbReference type="NCBI Taxonomy" id="496014"/>
    <lineage>
        <taxon>Bacteria</taxon>
        <taxon>Bacillati</taxon>
        <taxon>Actinomycetota</taxon>
        <taxon>Thermoleophilia</taxon>
        <taxon>Solirubrobacterales</taxon>
        <taxon>Baekduiaceae</taxon>
        <taxon>Baekduia</taxon>
    </lineage>
</organism>
<protein>
    <submittedName>
        <fullName evidence="2">Beta-lactamase family protein</fullName>
    </submittedName>
</protein>
<dbReference type="PANTHER" id="PTHR43319:SF3">
    <property type="entry name" value="BETA-LACTAMASE-RELATED DOMAIN-CONTAINING PROTEIN"/>
    <property type="match status" value="1"/>
</dbReference>
<reference evidence="2 3" key="1">
    <citation type="journal article" date="2018" name="J. Microbiol.">
        <title>Baekduia soli gen. nov., sp. nov., a novel bacterium isolated from the soil of Baekdu Mountain and proposal of a novel family name, Baekduiaceae fam. nov.</title>
        <authorList>
            <person name="An D.S."/>
            <person name="Siddiqi M.Z."/>
            <person name="Kim K.H."/>
            <person name="Yu H.S."/>
            <person name="Im W.T."/>
        </authorList>
    </citation>
    <scope>NUCLEOTIDE SEQUENCE [LARGE SCALE GENOMIC DNA]</scope>
    <source>
        <strain evidence="2 3">BR7-21</strain>
    </source>
</reference>
<dbReference type="SUPFAM" id="SSF56601">
    <property type="entry name" value="beta-lactamase/transpeptidase-like"/>
    <property type="match status" value="1"/>
</dbReference>
<sequence>MIDGEVAPGFEAVRTAFAQNFERFDEVGAAFAVTLDGVPVVDLWGGLADRESGRPWTASTMPVIFSGTKGLAALCVLMLVDRGVIDLEAPVARYWPEFAAEGKGAVTVAELASHRGRLPGIREKVRHDDITDDRAIAARLAAQPQETDPRAADAYHAFTYGWLCGELVRRADGRSVGRFFAEEVAGPLGLDLFIGLPPEREPDVATMAYTPSWGGYAQWDGESMQSDELLGRVWNNPQMFPMKWVPWNRPDWHAAEIPGAGGIGTARSVARLYGCLARGGEVDGVRLLSEESLQRGRTELTRRWEPMLNEPMAFGVGFQLQTDLRVFGPPPEAFGHPGAGGSVHCAWPLQRVGISYAMSAMRDDRPVDPRPQALMWAVHHAVTSA</sequence>
<dbReference type="PANTHER" id="PTHR43319">
    <property type="entry name" value="BETA-LACTAMASE-RELATED"/>
    <property type="match status" value="1"/>
</dbReference>
<evidence type="ECO:0000259" key="1">
    <source>
        <dbReference type="Pfam" id="PF00144"/>
    </source>
</evidence>
<gene>
    <name evidence="2" type="ORF">FSW04_20930</name>
</gene>
<keyword evidence="3" id="KW-1185">Reference proteome</keyword>
<name>A0A5B8UCB7_9ACTN</name>
<dbReference type="EMBL" id="CP042430">
    <property type="protein sequence ID" value="QEC50859.1"/>
    <property type="molecule type" value="Genomic_DNA"/>
</dbReference>
<dbReference type="InterPro" id="IPR012338">
    <property type="entry name" value="Beta-lactam/transpept-like"/>
</dbReference>
<feature type="domain" description="Beta-lactamase-related" evidence="1">
    <location>
        <begin position="17"/>
        <end position="370"/>
    </location>
</feature>
<proteinExistence type="predicted"/>
<dbReference type="Gene3D" id="3.40.710.10">
    <property type="entry name" value="DD-peptidase/beta-lactamase superfamily"/>
    <property type="match status" value="1"/>
</dbReference>
<dbReference type="Pfam" id="PF00144">
    <property type="entry name" value="Beta-lactamase"/>
    <property type="match status" value="1"/>
</dbReference>
<dbReference type="OrthoDB" id="3422781at2"/>
<evidence type="ECO:0000313" key="2">
    <source>
        <dbReference type="EMBL" id="QEC50859.1"/>
    </source>
</evidence>
<accession>A0A5B8UCB7</accession>
<dbReference type="AlphaFoldDB" id="A0A5B8UCB7"/>
<dbReference type="InterPro" id="IPR052907">
    <property type="entry name" value="Beta-lactamase/esterase"/>
</dbReference>
<dbReference type="KEGG" id="bsol:FSW04_20930"/>
<dbReference type="InterPro" id="IPR001466">
    <property type="entry name" value="Beta-lactam-related"/>
</dbReference>
<dbReference type="Proteomes" id="UP000321805">
    <property type="component" value="Chromosome"/>
</dbReference>